<feature type="region of interest" description="Disordered" evidence="1">
    <location>
        <begin position="181"/>
        <end position="200"/>
    </location>
</feature>
<accession>A0A8T0VIL3</accession>
<keyword evidence="3" id="KW-1185">Reference proteome</keyword>
<comment type="caution">
    <text evidence="2">The sequence shown here is derived from an EMBL/GenBank/DDBJ whole genome shotgun (WGS) entry which is preliminary data.</text>
</comment>
<dbReference type="EMBL" id="CM029040">
    <property type="protein sequence ID" value="KAG2634435.1"/>
    <property type="molecule type" value="Genomic_DNA"/>
</dbReference>
<evidence type="ECO:0000313" key="2">
    <source>
        <dbReference type="EMBL" id="KAG2634435.1"/>
    </source>
</evidence>
<dbReference type="Proteomes" id="UP000823388">
    <property type="component" value="Chromosome 2N"/>
</dbReference>
<protein>
    <submittedName>
        <fullName evidence="2">Uncharacterized protein</fullName>
    </submittedName>
</protein>
<proteinExistence type="predicted"/>
<feature type="compositionally biased region" description="Low complexity" evidence="1">
    <location>
        <begin position="191"/>
        <end position="200"/>
    </location>
</feature>
<evidence type="ECO:0000313" key="3">
    <source>
        <dbReference type="Proteomes" id="UP000823388"/>
    </source>
</evidence>
<feature type="compositionally biased region" description="Pro residues" evidence="1">
    <location>
        <begin position="8"/>
        <end position="18"/>
    </location>
</feature>
<sequence>MVPDTHTTPPPPPPPAPPSARSGGGRQRARQRRPPWRPWLVPARRHGGGGGGRLGAMPARPKLARPASSPAPSPVARHCGPPRAPPRELGRGGPPRAQPRESSRRTPSSLPLLQIPALAAEVGRVDLLRAPWTTATTSATCHDGPPRPPPVGSTRSHHRGARGGVQQRWYPAHAVPRTPERRLAGRPVPPASMARSASSAAGIHSHHLAYSC</sequence>
<evidence type="ECO:0000256" key="1">
    <source>
        <dbReference type="SAM" id="MobiDB-lite"/>
    </source>
</evidence>
<dbReference type="AlphaFoldDB" id="A0A8T0VIL3"/>
<name>A0A8T0VIL3_PANVG</name>
<organism evidence="2 3">
    <name type="scientific">Panicum virgatum</name>
    <name type="common">Blackwell switchgrass</name>
    <dbReference type="NCBI Taxonomy" id="38727"/>
    <lineage>
        <taxon>Eukaryota</taxon>
        <taxon>Viridiplantae</taxon>
        <taxon>Streptophyta</taxon>
        <taxon>Embryophyta</taxon>
        <taxon>Tracheophyta</taxon>
        <taxon>Spermatophyta</taxon>
        <taxon>Magnoliopsida</taxon>
        <taxon>Liliopsida</taxon>
        <taxon>Poales</taxon>
        <taxon>Poaceae</taxon>
        <taxon>PACMAD clade</taxon>
        <taxon>Panicoideae</taxon>
        <taxon>Panicodae</taxon>
        <taxon>Paniceae</taxon>
        <taxon>Panicinae</taxon>
        <taxon>Panicum</taxon>
        <taxon>Panicum sect. Hiantes</taxon>
    </lineage>
</organism>
<reference evidence="2" key="1">
    <citation type="submission" date="2020-05" db="EMBL/GenBank/DDBJ databases">
        <title>WGS assembly of Panicum virgatum.</title>
        <authorList>
            <person name="Lovell J.T."/>
            <person name="Jenkins J."/>
            <person name="Shu S."/>
            <person name="Juenger T.E."/>
            <person name="Schmutz J."/>
        </authorList>
    </citation>
    <scope>NUCLEOTIDE SEQUENCE</scope>
    <source>
        <strain evidence="2">AP13</strain>
    </source>
</reference>
<feature type="region of interest" description="Disordered" evidence="1">
    <location>
        <begin position="1"/>
        <end position="112"/>
    </location>
</feature>
<feature type="compositionally biased region" description="Low complexity" evidence="1">
    <location>
        <begin position="55"/>
        <end position="77"/>
    </location>
</feature>
<gene>
    <name evidence="2" type="ORF">PVAP13_2NG462700</name>
</gene>
<feature type="region of interest" description="Disordered" evidence="1">
    <location>
        <begin position="136"/>
        <end position="165"/>
    </location>
</feature>